<organism evidence="1 2">
    <name type="scientific">Pseudorhizobium endolithicum</name>
    <dbReference type="NCBI Taxonomy" id="1191678"/>
    <lineage>
        <taxon>Bacteria</taxon>
        <taxon>Pseudomonadati</taxon>
        <taxon>Pseudomonadota</taxon>
        <taxon>Alphaproteobacteria</taxon>
        <taxon>Hyphomicrobiales</taxon>
        <taxon>Rhizobiaceae</taxon>
        <taxon>Rhizobium/Agrobacterium group</taxon>
        <taxon>Pseudorhizobium</taxon>
    </lineage>
</organism>
<keyword evidence="2" id="KW-1185">Reference proteome</keyword>
<evidence type="ECO:0008006" key="3">
    <source>
        <dbReference type="Google" id="ProtNLM"/>
    </source>
</evidence>
<comment type="caution">
    <text evidence="1">The sequence shown here is derived from an EMBL/GenBank/DDBJ whole genome shotgun (WGS) entry which is preliminary data.</text>
</comment>
<proteinExistence type="predicted"/>
<evidence type="ECO:0000313" key="2">
    <source>
        <dbReference type="Proteomes" id="UP000606921"/>
    </source>
</evidence>
<reference evidence="1 2" key="1">
    <citation type="submission" date="2020-11" db="EMBL/GenBank/DDBJ databases">
        <authorList>
            <person name="Lassalle F."/>
        </authorList>
    </citation>
    <scope>NUCLEOTIDE SEQUENCE [LARGE SCALE GENOMIC DNA]</scope>
    <source>
        <strain evidence="1 2">JC140</strain>
    </source>
</reference>
<dbReference type="EMBL" id="CABFWF030000001">
    <property type="protein sequence ID" value="CAD7023175.1"/>
    <property type="molecule type" value="Genomic_DNA"/>
</dbReference>
<accession>A0ABN7JB52</accession>
<name>A0ABN7JB52_9HYPH</name>
<protein>
    <recommendedName>
        <fullName evidence="3">SprT-like domain-containing protein</fullName>
    </recommendedName>
</protein>
<gene>
    <name evidence="1" type="ORF">REJC140_00118</name>
</gene>
<dbReference type="RefSeq" id="WP_142590811.1">
    <property type="nucleotide sequence ID" value="NZ_CABFWF030000001.1"/>
</dbReference>
<dbReference type="Proteomes" id="UP000606921">
    <property type="component" value="Unassembled WGS sequence"/>
</dbReference>
<evidence type="ECO:0000313" key="1">
    <source>
        <dbReference type="EMBL" id="CAD7023175.1"/>
    </source>
</evidence>
<sequence length="133" mass="14997">MSKDRVIWIDRGWQPVAIGFVPSQAAWDKEMKRVRMPEPWPGKAHCGGYTHLAVNDTTGEAIIYVIVFEASERNALEVISTIVHEAVHVWQFLCRHIGEDSPGIEMEAYGIQMITEGLINAYTSTQGKGKQWL</sequence>